<feature type="compositionally biased region" description="Polar residues" evidence="1">
    <location>
        <begin position="26"/>
        <end position="51"/>
    </location>
</feature>
<proteinExistence type="predicted"/>
<accession>A0A0D7BC56</accession>
<dbReference type="Proteomes" id="UP000054007">
    <property type="component" value="Unassembled WGS sequence"/>
</dbReference>
<sequence length="601" mass="65634">MSKLPQRIKVNQDPYTPVSPRRPRAPSTSVVSTPISNGRQSFLQPPSQIARTRSTSLPSLAAAQLGTQSRIPRSPGITGAPRAPRVTQASTSPTLIPITPLSPTKKQFPRISASVSTSYHDQLRAGPRRYIKPEPDFLLRRLSEHLGPAFPAMRAFLPIDDLMALHEREWMERQERGARRKNSIEDMNNIFGAPLRQVSAYASTTAVVGGLQHTLPIVVYACVEQLYRALQYPPGPSPPVSRLSSLVKRFDTPPDFGCTTSLFQESESDIYSVLHLFLTSLPEPIVFPEGIGEALVPFCLQSPDITAVQLLLRFLTSANLSLFVYLLAFLSQVTRMRPGIELQLGKDYGHCVFGHVHGPSMLSWFLSNWGAIVKGLFDSTRDNFSLPSSPISPIRTANARTSIPLLPSPHENISSGSDRASLSDKSDAASLCTTSTMSHDDRILDEILPEPSPSPRLRVVNRDPSCISDDSETSDNPPADDFERAMGNSHSIQFMALEKRLKVTGALKTVGDSEKHDASSIYSGSISLHSGLGSVRSEHGSVRSAGGVKVDNEAETGISGCSPTCKLVEKVRTLEAQLLAMVQERDEARAVVEDIRSVMQL</sequence>
<dbReference type="Gene3D" id="1.10.555.10">
    <property type="entry name" value="Rho GTPase activation protein"/>
    <property type="match status" value="1"/>
</dbReference>
<protein>
    <recommendedName>
        <fullName evidence="2">Rho-GAP domain-containing protein</fullName>
    </recommendedName>
</protein>
<dbReference type="Pfam" id="PF00620">
    <property type="entry name" value="RhoGAP"/>
    <property type="match status" value="1"/>
</dbReference>
<evidence type="ECO:0000313" key="3">
    <source>
        <dbReference type="EMBL" id="KIY68127.1"/>
    </source>
</evidence>
<evidence type="ECO:0000259" key="2">
    <source>
        <dbReference type="SMART" id="SM00324"/>
    </source>
</evidence>
<feature type="domain" description="Rho-GAP" evidence="2">
    <location>
        <begin position="213"/>
        <end position="440"/>
    </location>
</feature>
<dbReference type="InterPro" id="IPR008936">
    <property type="entry name" value="Rho_GTPase_activation_prot"/>
</dbReference>
<dbReference type="SUPFAM" id="SSF48350">
    <property type="entry name" value="GTPase activation domain, GAP"/>
    <property type="match status" value="1"/>
</dbReference>
<feature type="region of interest" description="Disordered" evidence="1">
    <location>
        <begin position="446"/>
        <end position="481"/>
    </location>
</feature>
<reference evidence="3 4" key="1">
    <citation type="journal article" date="2015" name="Fungal Genet. Biol.">
        <title>Evolution of novel wood decay mechanisms in Agaricales revealed by the genome sequences of Fistulina hepatica and Cylindrobasidium torrendii.</title>
        <authorList>
            <person name="Floudas D."/>
            <person name="Held B.W."/>
            <person name="Riley R."/>
            <person name="Nagy L.G."/>
            <person name="Koehler G."/>
            <person name="Ransdell A.S."/>
            <person name="Younus H."/>
            <person name="Chow J."/>
            <person name="Chiniquy J."/>
            <person name="Lipzen A."/>
            <person name="Tritt A."/>
            <person name="Sun H."/>
            <person name="Haridas S."/>
            <person name="LaButti K."/>
            <person name="Ohm R.A."/>
            <person name="Kues U."/>
            <person name="Blanchette R.A."/>
            <person name="Grigoriev I.V."/>
            <person name="Minto R.E."/>
            <person name="Hibbett D.S."/>
        </authorList>
    </citation>
    <scope>NUCLEOTIDE SEQUENCE [LARGE SCALE GENOMIC DNA]</scope>
    <source>
        <strain evidence="3 4">FP15055 ss-10</strain>
    </source>
</reference>
<keyword evidence="4" id="KW-1185">Reference proteome</keyword>
<dbReference type="InterPro" id="IPR000198">
    <property type="entry name" value="RhoGAP_dom"/>
</dbReference>
<feature type="region of interest" description="Disordered" evidence="1">
    <location>
        <begin position="1"/>
        <end position="51"/>
    </location>
</feature>
<dbReference type="AlphaFoldDB" id="A0A0D7BC56"/>
<dbReference type="OrthoDB" id="79452at2759"/>
<evidence type="ECO:0000256" key="1">
    <source>
        <dbReference type="SAM" id="MobiDB-lite"/>
    </source>
</evidence>
<name>A0A0D7BC56_9AGAR</name>
<evidence type="ECO:0000313" key="4">
    <source>
        <dbReference type="Proteomes" id="UP000054007"/>
    </source>
</evidence>
<feature type="region of interest" description="Disordered" evidence="1">
    <location>
        <begin position="405"/>
        <end position="431"/>
    </location>
</feature>
<dbReference type="EMBL" id="KN880509">
    <property type="protein sequence ID" value="KIY68127.1"/>
    <property type="molecule type" value="Genomic_DNA"/>
</dbReference>
<dbReference type="GO" id="GO:0007165">
    <property type="term" value="P:signal transduction"/>
    <property type="evidence" value="ECO:0007669"/>
    <property type="project" value="InterPro"/>
</dbReference>
<feature type="region of interest" description="Disordered" evidence="1">
    <location>
        <begin position="70"/>
        <end position="109"/>
    </location>
</feature>
<dbReference type="STRING" id="1314674.A0A0D7BC56"/>
<feature type="compositionally biased region" description="Low complexity" evidence="1">
    <location>
        <begin position="90"/>
        <end position="104"/>
    </location>
</feature>
<organism evidence="3 4">
    <name type="scientific">Cylindrobasidium torrendii FP15055 ss-10</name>
    <dbReference type="NCBI Taxonomy" id="1314674"/>
    <lineage>
        <taxon>Eukaryota</taxon>
        <taxon>Fungi</taxon>
        <taxon>Dikarya</taxon>
        <taxon>Basidiomycota</taxon>
        <taxon>Agaricomycotina</taxon>
        <taxon>Agaricomycetes</taxon>
        <taxon>Agaricomycetidae</taxon>
        <taxon>Agaricales</taxon>
        <taxon>Marasmiineae</taxon>
        <taxon>Physalacriaceae</taxon>
        <taxon>Cylindrobasidium</taxon>
    </lineage>
</organism>
<dbReference type="SMART" id="SM00324">
    <property type="entry name" value="RhoGAP"/>
    <property type="match status" value="1"/>
</dbReference>
<gene>
    <name evidence="3" type="ORF">CYLTODRAFT_267864</name>
</gene>